<reference evidence="2" key="1">
    <citation type="journal article" date="2019" name="Int. J. Syst. Evol. Microbiol.">
        <title>The Global Catalogue of Microorganisms (GCM) 10K type strain sequencing project: providing services to taxonomists for standard genome sequencing and annotation.</title>
        <authorList>
            <consortium name="The Broad Institute Genomics Platform"/>
            <consortium name="The Broad Institute Genome Sequencing Center for Infectious Disease"/>
            <person name="Wu L."/>
            <person name="Ma J."/>
        </authorList>
    </citation>
    <scope>NUCLEOTIDE SEQUENCE [LARGE SCALE GENOMIC DNA]</scope>
    <source>
        <strain evidence="2">ICMP 19515</strain>
    </source>
</reference>
<dbReference type="EMBL" id="JBHRVD010000001">
    <property type="protein sequence ID" value="MFC3320897.1"/>
    <property type="molecule type" value="Genomic_DNA"/>
</dbReference>
<evidence type="ECO:0000313" key="1">
    <source>
        <dbReference type="EMBL" id="MFC3320897.1"/>
    </source>
</evidence>
<accession>A0ABV7MII2</accession>
<evidence type="ECO:0000313" key="2">
    <source>
        <dbReference type="Proteomes" id="UP001595648"/>
    </source>
</evidence>
<organism evidence="1 2">
    <name type="scientific">Mesorhizobium cantuariense</name>
    <dbReference type="NCBI Taxonomy" id="1300275"/>
    <lineage>
        <taxon>Bacteria</taxon>
        <taxon>Pseudomonadati</taxon>
        <taxon>Pseudomonadota</taxon>
        <taxon>Alphaproteobacteria</taxon>
        <taxon>Hyphomicrobiales</taxon>
        <taxon>Phyllobacteriaceae</taxon>
        <taxon>Mesorhizobium</taxon>
    </lineage>
</organism>
<proteinExistence type="predicted"/>
<dbReference type="Proteomes" id="UP001595648">
    <property type="component" value="Unassembled WGS sequence"/>
</dbReference>
<keyword evidence="2" id="KW-1185">Reference proteome</keyword>
<gene>
    <name evidence="1" type="ORF">ACFOJ9_03675</name>
</gene>
<comment type="caution">
    <text evidence="1">The sequence shown here is derived from an EMBL/GenBank/DDBJ whole genome shotgun (WGS) entry which is preliminary data.</text>
</comment>
<sequence>MAEHYCDYLYKHLPAFRLVIPKDGPMPPATTADDWQLIRNRSASQLSVDGRDQVDSEGYAIIRVNVTLGELLSL</sequence>
<name>A0ABV7MII2_9HYPH</name>
<dbReference type="RefSeq" id="WP_095090206.1">
    <property type="nucleotide sequence ID" value="NZ_JBHRVD010000001.1"/>
</dbReference>
<protein>
    <submittedName>
        <fullName evidence="1">Uncharacterized protein</fullName>
    </submittedName>
</protein>